<evidence type="ECO:0000313" key="3">
    <source>
        <dbReference type="Proteomes" id="UP000198748"/>
    </source>
</evidence>
<dbReference type="STRING" id="659014.SAMN04487996_107151"/>
<dbReference type="Proteomes" id="UP000198748">
    <property type="component" value="Unassembled WGS sequence"/>
</dbReference>
<evidence type="ECO:0000313" key="2">
    <source>
        <dbReference type="EMBL" id="SDE83997.1"/>
    </source>
</evidence>
<protein>
    <submittedName>
        <fullName evidence="2">Uncharacterized phage-associated protein</fullName>
    </submittedName>
</protein>
<name>A0A1G7G7C2_9BACT</name>
<evidence type="ECO:0000259" key="1">
    <source>
        <dbReference type="Pfam" id="PF13274"/>
    </source>
</evidence>
<dbReference type="InterPro" id="IPR025272">
    <property type="entry name" value="SocA_Panacea"/>
</dbReference>
<dbReference type="Pfam" id="PF13274">
    <property type="entry name" value="SocA_Panacea"/>
    <property type="match status" value="1"/>
</dbReference>
<gene>
    <name evidence="2" type="ORF">SAMN04487996_107151</name>
</gene>
<keyword evidence="3" id="KW-1185">Reference proteome</keyword>
<dbReference type="EMBL" id="FNAN01000007">
    <property type="protein sequence ID" value="SDE83997.1"/>
    <property type="molecule type" value="Genomic_DNA"/>
</dbReference>
<dbReference type="AlphaFoldDB" id="A0A1G7G7C2"/>
<feature type="domain" description="Antitoxin SocA-like Panacea" evidence="1">
    <location>
        <begin position="29"/>
        <end position="125"/>
    </location>
</feature>
<proteinExistence type="predicted"/>
<dbReference type="OrthoDB" id="9799173at2"/>
<reference evidence="3" key="1">
    <citation type="submission" date="2016-10" db="EMBL/GenBank/DDBJ databases">
        <authorList>
            <person name="Varghese N."/>
            <person name="Submissions S."/>
        </authorList>
    </citation>
    <scope>NUCLEOTIDE SEQUENCE [LARGE SCALE GENOMIC DNA]</scope>
    <source>
        <strain evidence="3">DSM 25329</strain>
    </source>
</reference>
<organism evidence="2 3">
    <name type="scientific">Dyadobacter soli</name>
    <dbReference type="NCBI Taxonomy" id="659014"/>
    <lineage>
        <taxon>Bacteria</taxon>
        <taxon>Pseudomonadati</taxon>
        <taxon>Bacteroidota</taxon>
        <taxon>Cytophagia</taxon>
        <taxon>Cytophagales</taxon>
        <taxon>Spirosomataceae</taxon>
        <taxon>Dyadobacter</taxon>
    </lineage>
</organism>
<accession>A0A1G7G7C2</accession>
<sequence length="157" mass="18481">MVTIEQISDYVIFRCKSEGNTDLSVLKHQKLLYYIQAWYLAFYHVPLFNGSFEAWIHGPVNRTIYDRYKDSKYIYSEMDLADITDLTIVNRLDHHVKLHVDAVLDAYAGFSATQLEVMTHQEQPWVEARKGYAPYERCETVIDNYTMQDYYSARLSS</sequence>